<accession>E1ICH8</accession>
<dbReference type="eggNOG" id="COG3597">
    <property type="taxonomic scope" value="Bacteria"/>
</dbReference>
<evidence type="ECO:0000313" key="2">
    <source>
        <dbReference type="Proteomes" id="UP000054010"/>
    </source>
</evidence>
<comment type="caution">
    <text evidence="1">The sequence shown here is derived from an EMBL/GenBank/DDBJ whole genome shotgun (WGS) entry which is preliminary data.</text>
</comment>
<protein>
    <recommendedName>
        <fullName evidence="3">DUF697 domain-containing protein</fullName>
    </recommendedName>
</protein>
<dbReference type="EMBL" id="ADVR01000026">
    <property type="protein sequence ID" value="EFO81106.1"/>
    <property type="molecule type" value="Genomic_DNA"/>
</dbReference>
<dbReference type="HOGENOM" id="CLU_059930_0_0_0"/>
<dbReference type="AlphaFoldDB" id="E1ICH8"/>
<proteinExistence type="predicted"/>
<dbReference type="Proteomes" id="UP000054010">
    <property type="component" value="Unassembled WGS sequence"/>
</dbReference>
<keyword evidence="2" id="KW-1185">Reference proteome</keyword>
<evidence type="ECO:0000313" key="1">
    <source>
        <dbReference type="EMBL" id="EFO81106.1"/>
    </source>
</evidence>
<gene>
    <name evidence="1" type="ORF">OSCT_1029</name>
</gene>
<reference evidence="1 2" key="1">
    <citation type="journal article" date="2011" name="J. Bacteriol.">
        <title>Draft genome sequence of the anoxygenic filamentous phototrophic bacterium Oscillochloris trichoides subsp. DG-6.</title>
        <authorList>
            <person name="Kuznetsov B.B."/>
            <person name="Ivanovsky R.N."/>
            <person name="Keppen O.I."/>
            <person name="Sukhacheva M.V."/>
            <person name="Bumazhkin B.K."/>
            <person name="Patutina E.O."/>
            <person name="Beletsky A.V."/>
            <person name="Mardanov A.V."/>
            <person name="Baslerov R.V."/>
            <person name="Panteleeva A.N."/>
            <person name="Kolganova T.V."/>
            <person name="Ravin N.V."/>
            <person name="Skryabin K.G."/>
        </authorList>
    </citation>
    <scope>NUCLEOTIDE SEQUENCE [LARGE SCALE GENOMIC DNA]</scope>
    <source>
        <strain evidence="1 2">DG-6</strain>
    </source>
</reference>
<organism evidence="1 2">
    <name type="scientific">Oscillochloris trichoides DG-6</name>
    <dbReference type="NCBI Taxonomy" id="765420"/>
    <lineage>
        <taxon>Bacteria</taxon>
        <taxon>Bacillati</taxon>
        <taxon>Chloroflexota</taxon>
        <taxon>Chloroflexia</taxon>
        <taxon>Chloroflexales</taxon>
        <taxon>Chloroflexineae</taxon>
        <taxon>Oscillochloridaceae</taxon>
        <taxon>Oscillochloris</taxon>
    </lineage>
</organism>
<evidence type="ECO:0008006" key="3">
    <source>
        <dbReference type="Google" id="ProtNLM"/>
    </source>
</evidence>
<sequence length="363" mass="39282">MPSWNDLGAAFSTLREIDVAAIREESEQPVVIACLGEQPALARAVGLLSRCEGQRYGPVGLNPLMIATLSELHRGGINTERGDILRRADLLLVILDSREPIAAPSAAVLKVLADLARPTVIILTYAQNTPAPLDDPSRALSYAHVVALPDPDAPQAADLLAEAIYERLPAELHMAAARRLPGLRSGYARQIINATSFTNATYALASALPEQLPIFNIPFAAADILVLTKNQAMLVYKLALAYGAPPEFQARIREVLPVLGGAFVWRQLARTIVGLIPVWGIVPKVAIAYAGTYSTGMVAWRWFESGELISGAHLKEITDEAMRTGRERAMTLVASARERGTEVGGSVFDELGRRLRSIVPRKK</sequence>
<name>E1ICH8_9CHLR</name>